<keyword evidence="2" id="KW-1185">Reference proteome</keyword>
<protein>
    <submittedName>
        <fullName evidence="1">Uncharacterized protein</fullName>
    </submittedName>
</protein>
<gene>
    <name evidence="1" type="ORF">PR048_023068</name>
</gene>
<comment type="caution">
    <text evidence="1">The sequence shown here is derived from an EMBL/GenBank/DDBJ whole genome shotgun (WGS) entry which is preliminary data.</text>
</comment>
<reference evidence="1 2" key="1">
    <citation type="submission" date="2023-02" db="EMBL/GenBank/DDBJ databases">
        <title>LHISI_Scaffold_Assembly.</title>
        <authorList>
            <person name="Stuart O.P."/>
            <person name="Cleave R."/>
            <person name="Magrath M.J.L."/>
            <person name="Mikheyev A.S."/>
        </authorList>
    </citation>
    <scope>NUCLEOTIDE SEQUENCE [LARGE SCALE GENOMIC DNA]</scope>
    <source>
        <strain evidence="1">Daus_M_001</strain>
        <tissue evidence="1">Leg muscle</tissue>
    </source>
</reference>
<dbReference type="EMBL" id="JARBHB010000009">
    <property type="protein sequence ID" value="KAJ8875173.1"/>
    <property type="molecule type" value="Genomic_DNA"/>
</dbReference>
<organism evidence="1 2">
    <name type="scientific">Dryococelus australis</name>
    <dbReference type="NCBI Taxonomy" id="614101"/>
    <lineage>
        <taxon>Eukaryota</taxon>
        <taxon>Metazoa</taxon>
        <taxon>Ecdysozoa</taxon>
        <taxon>Arthropoda</taxon>
        <taxon>Hexapoda</taxon>
        <taxon>Insecta</taxon>
        <taxon>Pterygota</taxon>
        <taxon>Neoptera</taxon>
        <taxon>Polyneoptera</taxon>
        <taxon>Phasmatodea</taxon>
        <taxon>Verophasmatodea</taxon>
        <taxon>Anareolatae</taxon>
        <taxon>Phasmatidae</taxon>
        <taxon>Eurycanthinae</taxon>
        <taxon>Dryococelus</taxon>
    </lineage>
</organism>
<name>A0ABQ9GT17_9NEOP</name>
<evidence type="ECO:0000313" key="2">
    <source>
        <dbReference type="Proteomes" id="UP001159363"/>
    </source>
</evidence>
<accession>A0ABQ9GT17</accession>
<proteinExistence type="predicted"/>
<evidence type="ECO:0000313" key="1">
    <source>
        <dbReference type="EMBL" id="KAJ8875173.1"/>
    </source>
</evidence>
<sequence length="670" mass="75470">MTHRLDFTLLCTVDPQMAVPWPLPQCYPTWQYGISFFFPFKTCYWLRVVQGVRQSHRVCVGHGTVYSELRVPYPRQTLGICTTCYMVELLQHVRPYGMVTLFIYVSDAWSTWGLAASFERGQVPDRPSVERVLAVWIKDPAYLLELFPASEAEKRGALSSKLPRTSSTLSSLCARLSTGVQCSRRTACIDCSRNGVSNVCSWNFNNPTVRQNSPLTDEHFSSANQEQGHPDIRSPDKNRFYFYFRRASDRSASHGRVAVYERFNCLHPQLGEPGSIPGRLTPGFSQVGIVPDDATGRRVFSGISLYTRPCFSDAASLSPHFTLIGSQDLTKSLLNSQLDSWIWRLLANAIRQRRRVSTWSLRLLCPGRRDCETTSASFGYAQLLSLILLFLIHSYNQKAVECVSGTIPTWENSGVARPGIEPGPQSYSAPPGVVFSWQLSASRAGIPPRNLVNISCMKHPRQALIQADLLTNSQCDQRTEYLPHRGQRGANPRPSDYKSATLSLSYEGRALIYQVEIMGGKFIWDWSSACFQQLQHRIGWRSTIYKLDSLCRRTSQQMFKIATMCHYIYMNTSNHGSAYAAEYPRLTAYSFTDVKKCDDTGGTVGVPSMLASRCSFIVQSADKFWRALDASSRVPALLPAVENVIKGRKRDSTRLAKDALVVSSLYRRRH</sequence>
<dbReference type="Proteomes" id="UP001159363">
    <property type="component" value="Chromosome 8"/>
</dbReference>